<dbReference type="EMBL" id="KC821607">
    <property type="protein sequence ID" value="AGO47404.1"/>
    <property type="molecule type" value="Genomic_DNA"/>
</dbReference>
<sequence length="77" mass="9070">MKKIDEAYEEMMIPSNFVKGFADMEHFKEWARQGIINDCKATLKVFEKHEMYEYCIVLQDVIDEKVDLMLSGLGFDI</sequence>
<evidence type="ECO:0000313" key="1">
    <source>
        <dbReference type="EMBL" id="AGO47404.1"/>
    </source>
</evidence>
<name>R9ZW32_9CAUD</name>
<evidence type="ECO:0000313" key="2">
    <source>
        <dbReference type="Proteomes" id="UP000014730"/>
    </source>
</evidence>
<protein>
    <submittedName>
        <fullName evidence="1">Uncharacterized protein</fullName>
    </submittedName>
</protein>
<dbReference type="Proteomes" id="UP000014730">
    <property type="component" value="Segment"/>
</dbReference>
<dbReference type="KEGG" id="vg:16880926"/>
<dbReference type="GeneID" id="16880926"/>
<keyword evidence="2" id="KW-1185">Reference proteome</keyword>
<dbReference type="RefSeq" id="YP_008241807.1">
    <property type="nucleotide sequence ID" value="NC_021799.1"/>
</dbReference>
<reference evidence="1 2" key="1">
    <citation type="journal article" date="2013" name="Proc. Natl. Acad. Sci. U.S.A.">
        <title>Twelve previously unknown phage genera are ubiquitous in global oceans.</title>
        <authorList>
            <person name="Holmfeldt K."/>
            <person name="Solonenko N."/>
            <person name="Shah M."/>
            <person name="Corrier K."/>
            <person name="Riemann L."/>
            <person name="Verberkmoes N.C."/>
            <person name="Sullivan M.B."/>
        </authorList>
    </citation>
    <scope>NUCLEOTIDE SEQUENCE [LARGE SCALE GENOMIC DNA]</scope>
    <source>
        <strain evidence="1">Phi19:1</strain>
    </source>
</reference>
<reference evidence="2" key="2">
    <citation type="submission" date="2013-03" db="EMBL/GenBank/DDBJ databases">
        <title>The Cellulophaga phages: a novel, diverse, and globally ubiquitous model system.</title>
        <authorList>
            <person name="Holmfeldt K."/>
            <person name="Solonenko N."/>
            <person name="Shah M."/>
            <person name="Corrier K."/>
            <person name="Riemann L."/>
            <person name="VerBerkmoes N.C."/>
            <person name="Sullivan M.B."/>
        </authorList>
    </citation>
    <scope>NUCLEOTIDE SEQUENCE [LARGE SCALE GENOMIC DNA]</scope>
</reference>
<organism evidence="1 2">
    <name type="scientific">Cellulophaga phage phi19:1</name>
    <dbReference type="NCBI Taxonomy" id="1327970"/>
    <lineage>
        <taxon>Viruses</taxon>
        <taxon>Duplodnaviria</taxon>
        <taxon>Heunggongvirae</taxon>
        <taxon>Uroviricota</taxon>
        <taxon>Caudoviricetes</taxon>
        <taxon>Assiduviridae</taxon>
        <taxon>Cellubavirus</taxon>
        <taxon>Cellubavirus phi19una</taxon>
    </lineage>
</organism>
<accession>R9ZW32</accession>
<proteinExistence type="predicted"/>
<gene>
    <name evidence="1" type="ORF">Phi19:1_gp114</name>
</gene>